<dbReference type="InterPro" id="IPR039424">
    <property type="entry name" value="SBP_5"/>
</dbReference>
<keyword evidence="4 5" id="KW-0732">Signal</keyword>
<feature type="chain" id="PRO_5045911990" evidence="5">
    <location>
        <begin position="28"/>
        <end position="607"/>
    </location>
</feature>
<organism evidence="7 8">
    <name type="scientific">Ramlibacter aquaticus</name>
    <dbReference type="NCBI Taxonomy" id="2780094"/>
    <lineage>
        <taxon>Bacteria</taxon>
        <taxon>Pseudomonadati</taxon>
        <taxon>Pseudomonadota</taxon>
        <taxon>Betaproteobacteria</taxon>
        <taxon>Burkholderiales</taxon>
        <taxon>Comamonadaceae</taxon>
        <taxon>Ramlibacter</taxon>
    </lineage>
</organism>
<dbReference type="Pfam" id="PF00496">
    <property type="entry name" value="SBP_bac_5"/>
    <property type="match status" value="1"/>
</dbReference>
<name>A0ABR9SG43_9BURK</name>
<dbReference type="PANTHER" id="PTHR30290:SF10">
    <property type="entry name" value="PERIPLASMIC OLIGOPEPTIDE-BINDING PROTEIN-RELATED"/>
    <property type="match status" value="1"/>
</dbReference>
<dbReference type="Gene3D" id="3.40.190.10">
    <property type="entry name" value="Periplasmic binding protein-like II"/>
    <property type="match status" value="1"/>
</dbReference>
<evidence type="ECO:0000256" key="5">
    <source>
        <dbReference type="SAM" id="SignalP"/>
    </source>
</evidence>
<evidence type="ECO:0000259" key="6">
    <source>
        <dbReference type="Pfam" id="PF00496"/>
    </source>
</evidence>
<evidence type="ECO:0000256" key="3">
    <source>
        <dbReference type="ARBA" id="ARBA00022448"/>
    </source>
</evidence>
<protein>
    <submittedName>
        <fullName evidence="7">Bicyclomycin resistance protein</fullName>
    </submittedName>
</protein>
<proteinExistence type="inferred from homology"/>
<comment type="caution">
    <text evidence="7">The sequence shown here is derived from an EMBL/GenBank/DDBJ whole genome shotgun (WGS) entry which is preliminary data.</text>
</comment>
<dbReference type="Gene3D" id="3.10.105.10">
    <property type="entry name" value="Dipeptide-binding Protein, Domain 3"/>
    <property type="match status" value="1"/>
</dbReference>
<dbReference type="RefSeq" id="WP_193780861.1">
    <property type="nucleotide sequence ID" value="NZ_JADDOJ010000046.1"/>
</dbReference>
<evidence type="ECO:0000256" key="1">
    <source>
        <dbReference type="ARBA" id="ARBA00004196"/>
    </source>
</evidence>
<evidence type="ECO:0000313" key="8">
    <source>
        <dbReference type="Proteomes" id="UP000715965"/>
    </source>
</evidence>
<keyword evidence="3" id="KW-0813">Transport</keyword>
<dbReference type="PIRSF" id="PIRSF002741">
    <property type="entry name" value="MppA"/>
    <property type="match status" value="1"/>
</dbReference>
<dbReference type="InterPro" id="IPR030678">
    <property type="entry name" value="Peptide/Ni-bd"/>
</dbReference>
<reference evidence="7 8" key="1">
    <citation type="submission" date="2020-10" db="EMBL/GenBank/DDBJ databases">
        <title>Draft genome of Ramlibacter aquaticus LMG 30558.</title>
        <authorList>
            <person name="Props R."/>
        </authorList>
    </citation>
    <scope>NUCLEOTIDE SEQUENCE [LARGE SCALE GENOMIC DNA]</scope>
    <source>
        <strain evidence="7 8">LMG 30558</strain>
    </source>
</reference>
<sequence length="607" mass="68262">MNIRHWVRATSLVLALGGLLAQQPAAAAGPPPAEKVLRYAFNVAETGFDPAQVSDLYSARVIANIFDRPYKYDYLARPAQLRPSLAEAMPVVSPDYRTWTFQLRKGIYFADDPAFHGRKRELTAADVVYSFKRFFDPATKSPYYDTLAGLKPVGLEALRARAESSGHFDYDAEVEGVKALDRYTVRFQLAEPRPRMLYQLADSLTGSVVAREVVETYGDRIMEHPVGTGAFMLQSWRRASQLTLVRNPNFREEYFDGTPAADDAQAQAIAARLRGRRLPMVDKVVISIIEENQPRWLAFLNGEHDLVELPATFVNQAAPNGTLAPNLAKRGIGMARVPSTDVTMLFFNMTDKVVGGYSADKVALRRAIALALNSEEEVRLPRRGQAIVAQSFIMPNTSSYDPKWRTEMGSFDPARAVALLDMYGYTDKNGDGWRDMPDGSPLVLYYDSSGRSDSRELDEVMKKNLDAIGIRLVLRLGQWPEQLKAARAGKLMVWALGDAGTSPDSAEVLQYMYGGAIGELNFARFSLPAYDALYRKQQLMPEGPERDAVLREANRLLVAYMPYKARVHRVLTDMWQPWLVGYMRHPFARDFWRYVDIDTARESEARP</sequence>
<accession>A0ABR9SG43</accession>
<gene>
    <name evidence="7" type="ORF">IM725_12130</name>
</gene>
<comment type="subcellular location">
    <subcellularLocation>
        <location evidence="1">Cell envelope</location>
    </subcellularLocation>
</comment>
<keyword evidence="8" id="KW-1185">Reference proteome</keyword>
<dbReference type="InterPro" id="IPR000914">
    <property type="entry name" value="SBP_5_dom"/>
</dbReference>
<dbReference type="Proteomes" id="UP000715965">
    <property type="component" value="Unassembled WGS sequence"/>
</dbReference>
<feature type="domain" description="Solute-binding protein family 5" evidence="6">
    <location>
        <begin position="81"/>
        <end position="516"/>
    </location>
</feature>
<evidence type="ECO:0000256" key="4">
    <source>
        <dbReference type="ARBA" id="ARBA00022729"/>
    </source>
</evidence>
<evidence type="ECO:0000256" key="2">
    <source>
        <dbReference type="ARBA" id="ARBA00005695"/>
    </source>
</evidence>
<dbReference type="SUPFAM" id="SSF53850">
    <property type="entry name" value="Periplasmic binding protein-like II"/>
    <property type="match status" value="1"/>
</dbReference>
<comment type="similarity">
    <text evidence="2">Belongs to the bacterial solute-binding protein 5 family.</text>
</comment>
<dbReference type="EMBL" id="JADDOJ010000046">
    <property type="protein sequence ID" value="MBE7941319.1"/>
    <property type="molecule type" value="Genomic_DNA"/>
</dbReference>
<feature type="signal peptide" evidence="5">
    <location>
        <begin position="1"/>
        <end position="27"/>
    </location>
</feature>
<evidence type="ECO:0000313" key="7">
    <source>
        <dbReference type="EMBL" id="MBE7941319.1"/>
    </source>
</evidence>
<dbReference type="PANTHER" id="PTHR30290">
    <property type="entry name" value="PERIPLASMIC BINDING COMPONENT OF ABC TRANSPORTER"/>
    <property type="match status" value="1"/>
</dbReference>